<dbReference type="WBParaSite" id="ACAC_0000924901-mRNA-1">
    <property type="protein sequence ID" value="ACAC_0000924901-mRNA-1"/>
    <property type="gene ID" value="ACAC_0000924901"/>
</dbReference>
<proteinExistence type="predicted"/>
<dbReference type="AlphaFoldDB" id="A0A0K0DEG7"/>
<reference evidence="2" key="1">
    <citation type="submission" date="2012-09" db="EMBL/GenBank/DDBJ databases">
        <authorList>
            <person name="Martin A.A."/>
        </authorList>
    </citation>
    <scope>NUCLEOTIDE SEQUENCE</scope>
</reference>
<evidence type="ECO:0000313" key="3">
    <source>
        <dbReference type="WBParaSite" id="ACAC_0000924901-mRNA-1"/>
    </source>
</evidence>
<dbReference type="GO" id="GO:0000271">
    <property type="term" value="P:polysaccharide biosynthetic process"/>
    <property type="evidence" value="ECO:0007669"/>
    <property type="project" value="TreeGrafter"/>
</dbReference>
<accession>A0A0K0DEG7</accession>
<reference evidence="3" key="2">
    <citation type="submission" date="2017-02" db="UniProtKB">
        <authorList>
            <consortium name="WormBaseParasite"/>
        </authorList>
    </citation>
    <scope>IDENTIFICATION</scope>
</reference>
<dbReference type="GO" id="GO:0016020">
    <property type="term" value="C:membrane"/>
    <property type="evidence" value="ECO:0007669"/>
    <property type="project" value="TreeGrafter"/>
</dbReference>
<dbReference type="PANTHER" id="PTHR23028:SF53">
    <property type="entry name" value="ACYL_TRANSF_3 DOMAIN-CONTAINING PROTEIN"/>
    <property type="match status" value="1"/>
</dbReference>
<dbReference type="InterPro" id="IPR050879">
    <property type="entry name" value="Acyltransferase_3"/>
</dbReference>
<keyword evidence="2" id="KW-1185">Reference proteome</keyword>
<feature type="domain" description="SGNH" evidence="1">
    <location>
        <begin position="7"/>
        <end position="154"/>
    </location>
</feature>
<dbReference type="InterPro" id="IPR043968">
    <property type="entry name" value="SGNH"/>
</dbReference>
<organism evidence="2 3">
    <name type="scientific">Angiostrongylus cantonensis</name>
    <name type="common">Rat lungworm</name>
    <dbReference type="NCBI Taxonomy" id="6313"/>
    <lineage>
        <taxon>Eukaryota</taxon>
        <taxon>Metazoa</taxon>
        <taxon>Ecdysozoa</taxon>
        <taxon>Nematoda</taxon>
        <taxon>Chromadorea</taxon>
        <taxon>Rhabditida</taxon>
        <taxon>Rhabditina</taxon>
        <taxon>Rhabditomorpha</taxon>
        <taxon>Strongyloidea</taxon>
        <taxon>Metastrongylidae</taxon>
        <taxon>Angiostrongylus</taxon>
    </lineage>
</organism>
<dbReference type="Proteomes" id="UP000035642">
    <property type="component" value="Unassembled WGS sequence"/>
</dbReference>
<dbReference type="PANTHER" id="PTHR23028">
    <property type="entry name" value="ACETYLTRANSFERASE"/>
    <property type="match status" value="1"/>
</dbReference>
<name>A0A0K0DEG7_ANGCA</name>
<protein>
    <submittedName>
        <fullName evidence="3">SGNH domain-containing protein</fullName>
    </submittedName>
</protein>
<evidence type="ECO:0000313" key="2">
    <source>
        <dbReference type="Proteomes" id="UP000035642"/>
    </source>
</evidence>
<dbReference type="Pfam" id="PF19040">
    <property type="entry name" value="SGNH"/>
    <property type="match status" value="1"/>
</dbReference>
<evidence type="ECO:0000259" key="1">
    <source>
        <dbReference type="Pfam" id="PF19040"/>
    </source>
</evidence>
<sequence>MDIVKKAQPDYLFIIERHLTFLPALNSTEAERAVLSKQAESRIDELSAAVKKKLFILNAMPRPSTKIIRILNKKLSQNLYINQSELIEPVDVTFANQVLSRAMKSCENCYLISYDKIFTEGSVFWMYDKRTKLSFFTGGQHLSPYGLLRIATLYKHLCSSL</sequence>
<dbReference type="STRING" id="6313.A0A0K0DEG7"/>